<dbReference type="RefSeq" id="WP_058861716.1">
    <property type="nucleotide sequence ID" value="NZ_LPXO01000004.1"/>
</dbReference>
<dbReference type="EMBL" id="LPXO01000004">
    <property type="protein sequence ID" value="KUF11052.1"/>
    <property type="molecule type" value="Genomic_DNA"/>
</dbReference>
<protein>
    <recommendedName>
        <fullName evidence="3">Nitrile hydratase accessory protein</fullName>
    </recommendedName>
</protein>
<dbReference type="Proteomes" id="UP000054396">
    <property type="component" value="Unassembled WGS sequence"/>
</dbReference>
<sequence length="120" mass="13063">MSRPEPSARAALRQGRGETAFAEQWHAEVVAVVEVLVADGRLDPGAWSQALGAELERRAADGAPDSDATYYAAFLAVLEQLLDGQDLAPSAEVERRTEEWRRAYHATPHGQPVRLAGQND</sequence>
<keyword evidence="2" id="KW-1185">Reference proteome</keyword>
<evidence type="ECO:0000313" key="1">
    <source>
        <dbReference type="EMBL" id="KUF11052.1"/>
    </source>
</evidence>
<name>A0A0W7WKA9_9RHOB</name>
<dbReference type="InterPro" id="IPR042262">
    <property type="entry name" value="CN_hydtase_beta_C"/>
</dbReference>
<evidence type="ECO:0000313" key="2">
    <source>
        <dbReference type="Proteomes" id="UP000054396"/>
    </source>
</evidence>
<dbReference type="InterPro" id="IPR008990">
    <property type="entry name" value="Elect_transpt_acc-like_dom_sf"/>
</dbReference>
<dbReference type="STRING" id="1685382.AVJ23_08320"/>
<dbReference type="SUPFAM" id="SSF50090">
    <property type="entry name" value="Electron transport accessory proteins"/>
    <property type="match status" value="1"/>
</dbReference>
<comment type="caution">
    <text evidence="1">The sequence shown here is derived from an EMBL/GenBank/DDBJ whole genome shotgun (WGS) entry which is preliminary data.</text>
</comment>
<proteinExistence type="predicted"/>
<gene>
    <name evidence="1" type="ORF">AVJ23_08320</name>
</gene>
<accession>A0A0W7WKA9</accession>
<organism evidence="1 2">
    <name type="scientific">Pseudoponticoccus marisrubri</name>
    <dbReference type="NCBI Taxonomy" id="1685382"/>
    <lineage>
        <taxon>Bacteria</taxon>
        <taxon>Pseudomonadati</taxon>
        <taxon>Pseudomonadota</taxon>
        <taxon>Alphaproteobacteria</taxon>
        <taxon>Rhodobacterales</taxon>
        <taxon>Roseobacteraceae</taxon>
        <taxon>Pseudoponticoccus</taxon>
    </lineage>
</organism>
<evidence type="ECO:0008006" key="3">
    <source>
        <dbReference type="Google" id="ProtNLM"/>
    </source>
</evidence>
<dbReference type="AlphaFoldDB" id="A0A0W7WKA9"/>
<reference evidence="1 2" key="1">
    <citation type="submission" date="2015-12" db="EMBL/GenBank/DDBJ databases">
        <authorList>
            <person name="Shamseldin A."/>
            <person name="Moawad H."/>
            <person name="Abd El-Rahim W.M."/>
            <person name="Sadowsky M.J."/>
        </authorList>
    </citation>
    <scope>NUCLEOTIDE SEQUENCE [LARGE SCALE GENOMIC DNA]</scope>
    <source>
        <strain evidence="1 2">SJ5A-1</strain>
    </source>
</reference>
<dbReference type="Gene3D" id="1.10.472.20">
    <property type="entry name" value="Nitrile hydratase, beta subunit"/>
    <property type="match status" value="1"/>
</dbReference>